<evidence type="ECO:0000256" key="2">
    <source>
        <dbReference type="ARBA" id="ARBA00010337"/>
    </source>
</evidence>
<evidence type="ECO:0000259" key="8">
    <source>
        <dbReference type="Pfam" id="PF17681"/>
    </source>
</evidence>
<sequence>MNKGPSLDEGLELMATAPLSPANWTRLCESSATAGDDTVVAHGSGGAPAAPVMAVEHVEGNGVRRLNLSMPVVAASQVNGGAPLVHGGLDLCGALSQANIDARSPAVRELRLALSFPDLEEGLPTDLLEAAKLHKPPRRPADHPVGDGYQHGLPERTIGKEANVLWQSPRGVLRSPKGKCGRMLPIDEFAPPWGSENGGHLSGVIHDAANHEVAALELEPVGWERTEADWNDPSFPKWALACAPLVTGEGGGPSSKRAFELCYREHFEWAGLGGSLGEADTTAKAEVEVVRRALAALQGVPSGYFWYDETHAQMRVCGHVGQDGAVEEAPLMPPRVAGLSPGALSSLLEEFAMAGTWYRRVQEFVRCLVNTPSSNGQVARAFGIELRRQLTEVQSALLGVTMELEGLGWNDSDSACLHGTQDTPLNEQRCCSLAGILAHTTQLRRAVGALAEICGLSEDDLRSAGGVRAVFNAFPRGSSLLTYLYKAAEVRVASKPGGESTCFFERVMAEGDSALALLSSAATPYLSMLGRWIWSGEMWAEDDPCEEFPLRCRERLTGSDTSKATKEPWTEDGGGSFMSLAFCENGAAGVPCFLAGGVLHAAARTGKLLRMLKAAASSGGAVSRARDSSTRCGKRDEDGNDTWGWERTVTGGREVGSREAPAEKRPPAAVYGGQGVLSFLDPPTSEAEAFAAAAITERYRVLGKEADARAARARWKRQRSARVVAARASLKMLYEEEMHRWEGMAAGAGPGTESHSTTAGHEAGVSDADNADNTLHGVEASSADAVGGGPDSSDGTGGGQMGHVVEQAVAEGELNADSDGSRVEVRAEEEVGTIKRGRDSEGSGAPDKRPGGDDANISPVGILDAPSGHMAGVAEAVGSEGNEAQGMKFSHVTIVQEPGGKSHGVSGAFAANIDGGGDDATTSGPLPGRSGVRRIVQEPGGSSSAVSRILSHDSADGVDKAPRAGRIAEGEDSRERDNDNNDGETVRWTWGRMGMLPFRWRSSCADAVDWRRSSNLDAAFAASALATGLDSVPLAETFRYEVDPTCGGILGSGPATGSLDLGRRAESSGMTGGAVHSATATITTTTTRAELSLSSSLSVQEEELYSPVALSFVSPVLEVKWPVGVLLPTGVLHTYGSIHRSLIRHQLALHRLRRLRLVLRELDACLDAASGGGIGGVGGGGRRSGRGGGSGGGDSSSGSSRRQRGGARVSWDRGRLHWLHLFRHEMQHMADSLQSYFAEQAEADWPDLRRSLAVAGGGAARGGGGGLAALVAAHSRYITKMQRYMFLGTDRQGAVARGSIGEFYAVICTVGRITDGLLSSKPSRSPPASVADLSNGTCTGSAVGEMVLPDEAFAELAAVREKFDAARRGLCAALSEICAAGGGTRARPLLSVIGYGGYGGDDFVVAADLSR</sequence>
<dbReference type="InterPro" id="IPR007259">
    <property type="entry name" value="GCP"/>
</dbReference>
<dbReference type="GO" id="GO:0051011">
    <property type="term" value="F:microtubule minus-end binding"/>
    <property type="evidence" value="ECO:0007669"/>
    <property type="project" value="TreeGrafter"/>
</dbReference>
<dbReference type="PANTHER" id="PTHR19302">
    <property type="entry name" value="GAMMA TUBULIN COMPLEX PROTEIN"/>
    <property type="match status" value="1"/>
</dbReference>
<dbReference type="GO" id="GO:0031122">
    <property type="term" value="P:cytoplasmic microtubule organization"/>
    <property type="evidence" value="ECO:0007669"/>
    <property type="project" value="TreeGrafter"/>
</dbReference>
<dbReference type="GO" id="GO:0043015">
    <property type="term" value="F:gamma-tubulin binding"/>
    <property type="evidence" value="ECO:0007669"/>
    <property type="project" value="InterPro"/>
</dbReference>
<feature type="region of interest" description="Disordered" evidence="6">
    <location>
        <begin position="745"/>
        <end position="866"/>
    </location>
</feature>
<dbReference type="GO" id="GO:0000922">
    <property type="term" value="C:spindle pole"/>
    <property type="evidence" value="ECO:0007669"/>
    <property type="project" value="InterPro"/>
</dbReference>
<dbReference type="PANTHER" id="PTHR19302:SF70">
    <property type="entry name" value="GAMMA-TUBULIN COMPLEX COMPONENT 6"/>
    <property type="match status" value="1"/>
</dbReference>
<dbReference type="Gene3D" id="1.20.120.1900">
    <property type="entry name" value="Gamma-tubulin complex, C-terminal domain"/>
    <property type="match status" value="1"/>
</dbReference>
<reference evidence="9 10" key="1">
    <citation type="journal article" date="2010" name="Nature">
        <title>The Ectocarpus genome and the independent evolution of multicellularity in brown algae.</title>
        <authorList>
            <person name="Cock J.M."/>
            <person name="Sterck L."/>
            <person name="Rouze P."/>
            <person name="Scornet D."/>
            <person name="Allen A.E."/>
            <person name="Amoutzias G."/>
            <person name="Anthouard V."/>
            <person name="Artiguenave F."/>
            <person name="Aury J.M."/>
            <person name="Badger J.H."/>
            <person name="Beszteri B."/>
            <person name="Billiau K."/>
            <person name="Bonnet E."/>
            <person name="Bothwell J.H."/>
            <person name="Bowler C."/>
            <person name="Boyen C."/>
            <person name="Brownlee C."/>
            <person name="Carrano C.J."/>
            <person name="Charrier B."/>
            <person name="Cho G.Y."/>
            <person name="Coelho S.M."/>
            <person name="Collen J."/>
            <person name="Corre E."/>
            <person name="Da Silva C."/>
            <person name="Delage L."/>
            <person name="Delaroque N."/>
            <person name="Dittami S.M."/>
            <person name="Doulbeau S."/>
            <person name="Elias M."/>
            <person name="Farnham G."/>
            <person name="Gachon C.M."/>
            <person name="Gschloessl B."/>
            <person name="Heesch S."/>
            <person name="Jabbari K."/>
            <person name="Jubin C."/>
            <person name="Kawai H."/>
            <person name="Kimura K."/>
            <person name="Kloareg B."/>
            <person name="Kupper F.C."/>
            <person name="Lang D."/>
            <person name="Le Bail A."/>
            <person name="Leblanc C."/>
            <person name="Lerouge P."/>
            <person name="Lohr M."/>
            <person name="Lopez P.J."/>
            <person name="Martens C."/>
            <person name="Maumus F."/>
            <person name="Michel G."/>
            <person name="Miranda-Saavedra D."/>
            <person name="Morales J."/>
            <person name="Moreau H."/>
            <person name="Motomura T."/>
            <person name="Nagasato C."/>
            <person name="Napoli C.A."/>
            <person name="Nelson D.R."/>
            <person name="Nyvall-Collen P."/>
            <person name="Peters A.F."/>
            <person name="Pommier C."/>
            <person name="Potin P."/>
            <person name="Poulain J."/>
            <person name="Quesneville H."/>
            <person name="Read B."/>
            <person name="Rensing S.A."/>
            <person name="Ritter A."/>
            <person name="Rousvoal S."/>
            <person name="Samanta M."/>
            <person name="Samson G."/>
            <person name="Schroeder D.C."/>
            <person name="Segurens B."/>
            <person name="Strittmatter M."/>
            <person name="Tonon T."/>
            <person name="Tregear J.W."/>
            <person name="Valentin K."/>
            <person name="von Dassow P."/>
            <person name="Yamagishi T."/>
            <person name="Van de Peer Y."/>
            <person name="Wincker P."/>
        </authorList>
    </citation>
    <scope>NUCLEOTIDE SEQUENCE [LARGE SCALE GENOMIC DNA]</scope>
    <source>
        <strain evidence="10">Ec32 / CCAP1310/4</strain>
    </source>
</reference>
<dbReference type="GO" id="GO:0051321">
    <property type="term" value="P:meiotic cell cycle"/>
    <property type="evidence" value="ECO:0007669"/>
    <property type="project" value="TreeGrafter"/>
</dbReference>
<evidence type="ECO:0000259" key="7">
    <source>
        <dbReference type="Pfam" id="PF04130"/>
    </source>
</evidence>
<evidence type="ECO:0000256" key="6">
    <source>
        <dbReference type="SAM" id="MobiDB-lite"/>
    </source>
</evidence>
<dbReference type="GO" id="GO:0005874">
    <property type="term" value="C:microtubule"/>
    <property type="evidence" value="ECO:0007669"/>
    <property type="project" value="UniProtKB-KW"/>
</dbReference>
<feature type="compositionally biased region" description="Gly residues" evidence="6">
    <location>
        <begin position="1176"/>
        <end position="1195"/>
    </location>
</feature>
<organism evidence="9 10">
    <name type="scientific">Ectocarpus siliculosus</name>
    <name type="common">Brown alga</name>
    <name type="synonym">Conferva siliculosa</name>
    <dbReference type="NCBI Taxonomy" id="2880"/>
    <lineage>
        <taxon>Eukaryota</taxon>
        <taxon>Sar</taxon>
        <taxon>Stramenopiles</taxon>
        <taxon>Ochrophyta</taxon>
        <taxon>PX clade</taxon>
        <taxon>Phaeophyceae</taxon>
        <taxon>Ectocarpales</taxon>
        <taxon>Ectocarpaceae</taxon>
        <taxon>Ectocarpus</taxon>
    </lineage>
</organism>
<feature type="region of interest" description="Disordered" evidence="6">
    <location>
        <begin position="936"/>
        <end position="986"/>
    </location>
</feature>
<feature type="domain" description="Gamma tubulin complex component C-terminal" evidence="7">
    <location>
        <begin position="1105"/>
        <end position="1377"/>
    </location>
</feature>
<dbReference type="EMBL" id="FN649742">
    <property type="protein sequence ID" value="CBN75911.1"/>
    <property type="molecule type" value="Genomic_DNA"/>
</dbReference>
<evidence type="ECO:0000256" key="4">
    <source>
        <dbReference type="ARBA" id="ARBA00022701"/>
    </source>
</evidence>
<feature type="compositionally biased region" description="Basic and acidic residues" evidence="6">
    <location>
        <begin position="655"/>
        <end position="666"/>
    </location>
</feature>
<dbReference type="InterPro" id="IPR041470">
    <property type="entry name" value="GCP_N"/>
</dbReference>
<dbReference type="EMBL" id="FN648383">
    <property type="protein sequence ID" value="CBN75911.1"/>
    <property type="molecule type" value="Genomic_DNA"/>
</dbReference>
<dbReference type="STRING" id="2880.D8LI89"/>
<keyword evidence="5" id="KW-0206">Cytoskeleton</keyword>
<feature type="region of interest" description="Disordered" evidence="6">
    <location>
        <begin position="623"/>
        <end position="667"/>
    </location>
</feature>
<evidence type="ECO:0000256" key="3">
    <source>
        <dbReference type="ARBA" id="ARBA00022490"/>
    </source>
</evidence>
<dbReference type="OrthoDB" id="10388288at2759"/>
<dbReference type="GO" id="GO:0051225">
    <property type="term" value="P:spindle assembly"/>
    <property type="evidence" value="ECO:0007669"/>
    <property type="project" value="TreeGrafter"/>
</dbReference>
<evidence type="ECO:0000256" key="1">
    <source>
        <dbReference type="ARBA" id="ARBA00004245"/>
    </source>
</evidence>
<dbReference type="GO" id="GO:0000930">
    <property type="term" value="C:gamma-tubulin complex"/>
    <property type="evidence" value="ECO:0007669"/>
    <property type="project" value="TreeGrafter"/>
</dbReference>
<evidence type="ECO:0000313" key="9">
    <source>
        <dbReference type="EMBL" id="CBN75911.1"/>
    </source>
</evidence>
<comment type="subcellular location">
    <subcellularLocation>
        <location evidence="1">Cytoplasm</location>
        <location evidence="1">Cytoskeleton</location>
    </subcellularLocation>
</comment>
<protein>
    <submittedName>
        <fullName evidence="9">Tubulin binding</fullName>
    </submittedName>
</protein>
<feature type="compositionally biased region" description="Basic and acidic residues" evidence="6">
    <location>
        <begin position="950"/>
        <end position="979"/>
    </location>
</feature>
<feature type="domain" description="Gamma tubulin complex component protein N-terminal" evidence="8">
    <location>
        <begin position="290"/>
        <end position="617"/>
    </location>
</feature>
<feature type="compositionally biased region" description="Basic and acidic residues" evidence="6">
    <location>
        <begin position="819"/>
        <end position="852"/>
    </location>
</feature>
<name>D8LI89_ECTSI</name>
<feature type="region of interest" description="Disordered" evidence="6">
    <location>
        <begin position="1176"/>
        <end position="1208"/>
    </location>
</feature>
<comment type="similarity">
    <text evidence="2">Belongs to the TUBGCP family.</text>
</comment>
<dbReference type="Proteomes" id="UP000002630">
    <property type="component" value="Linkage Group LG17"/>
</dbReference>
<dbReference type="eggNOG" id="KOG2000">
    <property type="taxonomic scope" value="Eukaryota"/>
</dbReference>
<dbReference type="InterPro" id="IPR042241">
    <property type="entry name" value="GCP_C_sf"/>
</dbReference>
<gene>
    <name evidence="9" type="ORF">Esi_0206_0038</name>
</gene>
<dbReference type="InterPro" id="IPR040457">
    <property type="entry name" value="GCP_C"/>
</dbReference>
<accession>D8LI89</accession>
<keyword evidence="3" id="KW-0963">Cytoplasm</keyword>
<feature type="compositionally biased region" description="Gly residues" evidence="6">
    <location>
        <begin position="786"/>
        <end position="801"/>
    </location>
</feature>
<dbReference type="Pfam" id="PF17681">
    <property type="entry name" value="GCP_N_terminal"/>
    <property type="match status" value="1"/>
</dbReference>
<evidence type="ECO:0000256" key="5">
    <source>
        <dbReference type="ARBA" id="ARBA00023212"/>
    </source>
</evidence>
<keyword evidence="4" id="KW-0493">Microtubule</keyword>
<feature type="compositionally biased region" description="Basic and acidic residues" evidence="6">
    <location>
        <begin position="624"/>
        <end position="637"/>
    </location>
</feature>
<proteinExistence type="inferred from homology"/>
<dbReference type="GO" id="GO:0000278">
    <property type="term" value="P:mitotic cell cycle"/>
    <property type="evidence" value="ECO:0007669"/>
    <property type="project" value="TreeGrafter"/>
</dbReference>
<dbReference type="GO" id="GO:0007020">
    <property type="term" value="P:microtubule nucleation"/>
    <property type="evidence" value="ECO:0007669"/>
    <property type="project" value="InterPro"/>
</dbReference>
<dbReference type="InParanoid" id="D8LI89"/>
<keyword evidence="10" id="KW-1185">Reference proteome</keyword>
<evidence type="ECO:0000313" key="10">
    <source>
        <dbReference type="Proteomes" id="UP000002630"/>
    </source>
</evidence>
<dbReference type="Pfam" id="PF04130">
    <property type="entry name" value="GCP_C_terminal"/>
    <property type="match status" value="1"/>
</dbReference>